<dbReference type="EMBL" id="CM032182">
    <property type="protein sequence ID" value="KAG7097659.1"/>
    <property type="molecule type" value="Genomic_DNA"/>
</dbReference>
<keyword evidence="2" id="KW-1185">Reference proteome</keyword>
<dbReference type="Proteomes" id="UP001049176">
    <property type="component" value="Chromosome 2"/>
</dbReference>
<reference evidence="1" key="1">
    <citation type="journal article" date="2021" name="Genome Biol. Evol.">
        <title>The assembled and annotated genome of the fairy-ring fungus Marasmius oreades.</title>
        <authorList>
            <person name="Hiltunen M."/>
            <person name="Ament-Velasquez S.L."/>
            <person name="Johannesson H."/>
        </authorList>
    </citation>
    <scope>NUCLEOTIDE SEQUENCE</scope>
    <source>
        <strain evidence="1">03SP1</strain>
    </source>
</reference>
<proteinExistence type="predicted"/>
<dbReference type="GeneID" id="66074063"/>
<sequence>MSFFQGANGVSIGQGTFNVVTGNQTNNNNIYNHYIAERQKKKRRIYDEFPDIQRGLVHRLKDVDHKDGLFHWNFGSHKYEVEFKVERTISTAKIHGDSSTFTVVSYKGQDAQKAWEKEFRRFSETTNTTKMQLFGINRSRIPLLIFYGELLPLDHFWDELGDFGLAYARTLSDNMNWGESEIWIDPAQGTLVRGVKGPGCDLTGVPLTDEPLPSSVELLLNEDVYFRFFSRFPLDKELDRRTIHVIEGISTREERGPLININQPFVFSSKTNFIITIESGVFWYGDGVLGSRVCMPDGRTRFTLEEECAPCLFLDSFCPIAWLSQASSVFLRLGISLDEELWSSKLIVPVVNLRGSIENSSIKQQRRSEHPPIYLFRPLPPFPLLGDDSVLSTHTWSHDKNGETPFAHHHCEYLGLPTKLYERSFSTHTYRWSSSTYKRIHKWQIARGFDPTTADFARYLEHPIYKVLPESEAGRFEELNMVGPMLDSL</sequence>
<evidence type="ECO:0000313" key="2">
    <source>
        <dbReference type="Proteomes" id="UP001049176"/>
    </source>
</evidence>
<comment type="caution">
    <text evidence="1">The sequence shown here is derived from an EMBL/GenBank/DDBJ whole genome shotgun (WGS) entry which is preliminary data.</text>
</comment>
<dbReference type="KEGG" id="more:E1B28_004987"/>
<dbReference type="RefSeq" id="XP_043014129.1">
    <property type="nucleotide sequence ID" value="XM_043149523.1"/>
</dbReference>
<accession>A0A9P7UZP2</accession>
<name>A0A9P7UZP2_9AGAR</name>
<protein>
    <submittedName>
        <fullName evidence="1">Uncharacterized protein</fullName>
    </submittedName>
</protein>
<dbReference type="OrthoDB" id="2953266at2759"/>
<organism evidence="1 2">
    <name type="scientific">Marasmius oreades</name>
    <name type="common">fairy-ring Marasmius</name>
    <dbReference type="NCBI Taxonomy" id="181124"/>
    <lineage>
        <taxon>Eukaryota</taxon>
        <taxon>Fungi</taxon>
        <taxon>Dikarya</taxon>
        <taxon>Basidiomycota</taxon>
        <taxon>Agaricomycotina</taxon>
        <taxon>Agaricomycetes</taxon>
        <taxon>Agaricomycetidae</taxon>
        <taxon>Agaricales</taxon>
        <taxon>Marasmiineae</taxon>
        <taxon>Marasmiaceae</taxon>
        <taxon>Marasmius</taxon>
    </lineage>
</organism>
<gene>
    <name evidence="1" type="ORF">E1B28_004987</name>
</gene>
<dbReference type="AlphaFoldDB" id="A0A9P7UZP2"/>
<evidence type="ECO:0000313" key="1">
    <source>
        <dbReference type="EMBL" id="KAG7097659.1"/>
    </source>
</evidence>